<name>A0AAD9PJP4_9APIC</name>
<protein>
    <submittedName>
        <fullName evidence="5">Bifunctional Peptidase C13</fullName>
    </submittedName>
</protein>
<dbReference type="AlphaFoldDB" id="A0AAD9PJP4"/>
<dbReference type="GO" id="GO:0042765">
    <property type="term" value="C:GPI-anchor transamidase complex"/>
    <property type="evidence" value="ECO:0007669"/>
    <property type="project" value="InterPro"/>
</dbReference>
<evidence type="ECO:0000256" key="3">
    <source>
        <dbReference type="ARBA" id="ARBA00022502"/>
    </source>
</evidence>
<evidence type="ECO:0000256" key="2">
    <source>
        <dbReference type="ARBA" id="ARBA00009941"/>
    </source>
</evidence>
<dbReference type="EMBL" id="JALLKP010000003">
    <property type="protein sequence ID" value="KAK2195831.1"/>
    <property type="molecule type" value="Genomic_DNA"/>
</dbReference>
<dbReference type="PANTHER" id="PTHR48067:SF1">
    <property type="entry name" value="GPI-ANCHOR TRANSAMIDASE"/>
    <property type="match status" value="1"/>
</dbReference>
<gene>
    <name evidence="5" type="ORF">BdWA1_002427</name>
</gene>
<dbReference type="InterPro" id="IPR028361">
    <property type="entry name" value="GPI_transamidase"/>
</dbReference>
<dbReference type="GO" id="GO:0006506">
    <property type="term" value="P:GPI anchor biosynthetic process"/>
    <property type="evidence" value="ECO:0007669"/>
    <property type="project" value="UniProtKB-KW"/>
</dbReference>
<dbReference type="Proteomes" id="UP001214638">
    <property type="component" value="Unassembled WGS sequence"/>
</dbReference>
<evidence type="ECO:0000313" key="5">
    <source>
        <dbReference type="EMBL" id="KAK2195831.1"/>
    </source>
</evidence>
<sequence length="466" mass="53582">MLDYLDHSMSAIGPDVFGITSLYRSEYEKQQDAFEKEFGTESNGNPSRFSVEWFEKLQKTLENHEQGMRMRYKELTSVLASTSRFYYNYRHAGNVSGVASCIRRYGLGSNRNTVSFIPEPCLCHPINPAPGRLYITSSVGPSNYLKPISQDEINVFDEYQEIAFKGDEIGREHFRYIMTERYPAKYPRSARIMPKHRVDQQHTNVQDGLPVRLIYITGHGGDSYLQMQAKDSISALDIKLYFAELHIKEPNRQTFAILDTCQAETMFSTVGDKMPLVWIASSIKGESSYSHNANTTLSIPTVDRFSYYLNNYLTLCMQNFQGGKQPRAARSMLSFNRLLRHQERENPTDKVSYHVNDSLLEPGKKGEKMYIGQYFINYRMAYYNKNKIPLAPLDTCMQRKKLLPLKTAAITVDSEPDLILPEMLGLCKKKREVVYVLQYIKAVCILALGVWMMKHSPIWAGRAWCV</sequence>
<evidence type="ECO:0000313" key="6">
    <source>
        <dbReference type="Proteomes" id="UP001214638"/>
    </source>
</evidence>
<comment type="caution">
    <text evidence="5">The sequence shown here is derived from an EMBL/GenBank/DDBJ whole genome shotgun (WGS) entry which is preliminary data.</text>
</comment>
<dbReference type="RefSeq" id="XP_067802674.1">
    <property type="nucleotide sequence ID" value="XM_067947452.1"/>
</dbReference>
<dbReference type="GO" id="GO:0003923">
    <property type="term" value="F:GPI-anchor transamidase activity"/>
    <property type="evidence" value="ECO:0007669"/>
    <property type="project" value="InterPro"/>
</dbReference>
<accession>A0AAD9PJP4</accession>
<keyword evidence="6" id="KW-1185">Reference proteome</keyword>
<comment type="pathway">
    <text evidence="1">Glycolipid biosynthesis; glycosylphosphatidylinositol-anchor biosynthesis.</text>
</comment>
<keyword evidence="3" id="KW-0337">GPI-anchor biosynthesis</keyword>
<proteinExistence type="inferred from homology"/>
<dbReference type="GO" id="GO:0006508">
    <property type="term" value="P:proteolysis"/>
    <property type="evidence" value="ECO:0007669"/>
    <property type="project" value="InterPro"/>
</dbReference>
<evidence type="ECO:0000256" key="1">
    <source>
        <dbReference type="ARBA" id="ARBA00004687"/>
    </source>
</evidence>
<comment type="similarity">
    <text evidence="2">Belongs to the peptidase C13 family.</text>
</comment>
<dbReference type="GeneID" id="94336725"/>
<dbReference type="GO" id="GO:0016255">
    <property type="term" value="P:attachment of GPI anchor to protein"/>
    <property type="evidence" value="ECO:0007669"/>
    <property type="project" value="InterPro"/>
</dbReference>
<dbReference type="Gene3D" id="3.40.50.1460">
    <property type="match status" value="1"/>
</dbReference>
<dbReference type="Pfam" id="PF01650">
    <property type="entry name" value="Peptidase_C13"/>
    <property type="match status" value="1"/>
</dbReference>
<dbReference type="PANTHER" id="PTHR48067">
    <property type="entry name" value="GPI-ANCHOR TRANSAMIDASE"/>
    <property type="match status" value="1"/>
</dbReference>
<organism evidence="5 6">
    <name type="scientific">Babesia duncani</name>
    <dbReference type="NCBI Taxonomy" id="323732"/>
    <lineage>
        <taxon>Eukaryota</taxon>
        <taxon>Sar</taxon>
        <taxon>Alveolata</taxon>
        <taxon>Apicomplexa</taxon>
        <taxon>Aconoidasida</taxon>
        <taxon>Piroplasmida</taxon>
        <taxon>Babesiidae</taxon>
        <taxon>Babesia</taxon>
    </lineage>
</organism>
<keyword evidence="4" id="KW-0732">Signal</keyword>
<reference evidence="5" key="1">
    <citation type="journal article" date="2023" name="Nat. Microbiol.">
        <title>Babesia duncani multi-omics identifies virulence factors and drug targets.</title>
        <authorList>
            <person name="Singh P."/>
            <person name="Lonardi S."/>
            <person name="Liang Q."/>
            <person name="Vydyam P."/>
            <person name="Khabirova E."/>
            <person name="Fang T."/>
            <person name="Gihaz S."/>
            <person name="Thekkiniath J."/>
            <person name="Munshi M."/>
            <person name="Abel S."/>
            <person name="Ciampossin L."/>
            <person name="Batugedara G."/>
            <person name="Gupta M."/>
            <person name="Lu X.M."/>
            <person name="Lenz T."/>
            <person name="Chakravarty S."/>
            <person name="Cornillot E."/>
            <person name="Hu Y."/>
            <person name="Ma W."/>
            <person name="Gonzalez L.M."/>
            <person name="Sanchez S."/>
            <person name="Estrada K."/>
            <person name="Sanchez-Flores A."/>
            <person name="Montero E."/>
            <person name="Harb O.S."/>
            <person name="Le Roch K.G."/>
            <person name="Mamoun C.B."/>
        </authorList>
    </citation>
    <scope>NUCLEOTIDE SEQUENCE</scope>
    <source>
        <strain evidence="5">WA1</strain>
    </source>
</reference>
<evidence type="ECO:0000256" key="4">
    <source>
        <dbReference type="ARBA" id="ARBA00022729"/>
    </source>
</evidence>
<dbReference type="KEGG" id="bdw:94336725"/>
<dbReference type="InterPro" id="IPR001096">
    <property type="entry name" value="Peptidase_C13"/>
</dbReference>